<dbReference type="AlphaFoldDB" id="A0A3L9Y7N4"/>
<evidence type="ECO:0000256" key="2">
    <source>
        <dbReference type="ARBA" id="ARBA00005417"/>
    </source>
</evidence>
<evidence type="ECO:0000256" key="7">
    <source>
        <dbReference type="ARBA" id="ARBA00023136"/>
    </source>
</evidence>
<dbReference type="FunFam" id="3.40.50.300:FF:000016">
    <property type="entry name" value="Oligopeptide ABC transporter ATP-binding component"/>
    <property type="match status" value="1"/>
</dbReference>
<reference evidence="9 10" key="1">
    <citation type="submission" date="2018-10" db="EMBL/GenBank/DDBJ databases">
        <authorList>
            <person name="Jung H.S."/>
            <person name="Jeon C.O."/>
        </authorList>
    </citation>
    <scope>NUCLEOTIDE SEQUENCE [LARGE SCALE GENOMIC DNA]</scope>
    <source>
        <strain evidence="9 10">MA-7-27</strain>
    </source>
</reference>
<dbReference type="PROSITE" id="PS00211">
    <property type="entry name" value="ABC_TRANSPORTER_1"/>
    <property type="match status" value="1"/>
</dbReference>
<evidence type="ECO:0000256" key="4">
    <source>
        <dbReference type="ARBA" id="ARBA00022475"/>
    </source>
</evidence>
<dbReference type="InterPro" id="IPR013563">
    <property type="entry name" value="Oligopep_ABC_C"/>
</dbReference>
<dbReference type="InterPro" id="IPR017871">
    <property type="entry name" value="ABC_transporter-like_CS"/>
</dbReference>
<keyword evidence="10" id="KW-1185">Reference proteome</keyword>
<dbReference type="OrthoDB" id="7957282at2"/>
<evidence type="ECO:0000256" key="5">
    <source>
        <dbReference type="ARBA" id="ARBA00022741"/>
    </source>
</evidence>
<dbReference type="GO" id="GO:0005524">
    <property type="term" value="F:ATP binding"/>
    <property type="evidence" value="ECO:0007669"/>
    <property type="project" value="UniProtKB-KW"/>
</dbReference>
<dbReference type="GO" id="GO:0005886">
    <property type="term" value="C:plasma membrane"/>
    <property type="evidence" value="ECO:0007669"/>
    <property type="project" value="UniProtKB-SubCell"/>
</dbReference>
<name>A0A3L9Y7N4_9RHOB</name>
<dbReference type="EMBL" id="RCNT01000002">
    <property type="protein sequence ID" value="RMA43097.1"/>
    <property type="molecule type" value="Genomic_DNA"/>
</dbReference>
<dbReference type="InterPro" id="IPR003593">
    <property type="entry name" value="AAA+_ATPase"/>
</dbReference>
<evidence type="ECO:0000256" key="1">
    <source>
        <dbReference type="ARBA" id="ARBA00004417"/>
    </source>
</evidence>
<dbReference type="Proteomes" id="UP000281343">
    <property type="component" value="Unassembled WGS sequence"/>
</dbReference>
<dbReference type="PANTHER" id="PTHR43297">
    <property type="entry name" value="OLIGOPEPTIDE TRANSPORT ATP-BINDING PROTEIN APPD"/>
    <property type="match status" value="1"/>
</dbReference>
<evidence type="ECO:0000313" key="10">
    <source>
        <dbReference type="Proteomes" id="UP000281343"/>
    </source>
</evidence>
<dbReference type="PANTHER" id="PTHR43297:SF2">
    <property type="entry name" value="DIPEPTIDE TRANSPORT ATP-BINDING PROTEIN DPPD"/>
    <property type="match status" value="1"/>
</dbReference>
<proteinExistence type="inferred from homology"/>
<dbReference type="InterPro" id="IPR027417">
    <property type="entry name" value="P-loop_NTPase"/>
</dbReference>
<dbReference type="SMART" id="SM00382">
    <property type="entry name" value="AAA"/>
    <property type="match status" value="1"/>
</dbReference>
<comment type="subcellular location">
    <subcellularLocation>
        <location evidence="1">Cell inner membrane</location>
        <topology evidence="1">Peripheral membrane protein</topology>
    </subcellularLocation>
</comment>
<comment type="similarity">
    <text evidence="2">Belongs to the ABC transporter superfamily.</text>
</comment>
<evidence type="ECO:0000256" key="3">
    <source>
        <dbReference type="ARBA" id="ARBA00022448"/>
    </source>
</evidence>
<dbReference type="NCBIfam" id="TIGR01727">
    <property type="entry name" value="oligo_HPY"/>
    <property type="match status" value="1"/>
</dbReference>
<dbReference type="RefSeq" id="WP_121897032.1">
    <property type="nucleotide sequence ID" value="NZ_RCNT01000002.1"/>
</dbReference>
<keyword evidence="4" id="KW-1003">Cell membrane</keyword>
<sequence length="338" mass="36344">MPSPADALPILDVDGLSVRLGKMDQNIVDNVSFTLAPGQTLCVVGESGCGKSLTALALMGLLQSPPLSISGGTARLGGEDLLSMQPADFREIRGGRMAMIFQEPMTSLNPGLRIGEQIAESVRRHKGVSRAAARNRALEMLRRVRIPAPEKRLDEYPHQLSGGMRQRAMIAMALANDPELLIADEPTTALDVTIQAQILDLMRVLQSETGAAMIMITHDLGVVAEMADKVAVMYGGHIVEAGSVERIFTDPQHPYTIGLMSSMPSLGRRQDRLVTVPGVVPQPGAMPKGCRFATRCPFRTEACETVPVLRPCGEGHEVACIHAPLENLAARDLRETGT</sequence>
<gene>
    <name evidence="9" type="ORF">D9R08_05550</name>
</gene>
<dbReference type="InterPro" id="IPR003439">
    <property type="entry name" value="ABC_transporter-like_ATP-bd"/>
</dbReference>
<dbReference type="GO" id="GO:0055085">
    <property type="term" value="P:transmembrane transport"/>
    <property type="evidence" value="ECO:0007669"/>
    <property type="project" value="UniProtKB-ARBA"/>
</dbReference>
<protein>
    <submittedName>
        <fullName evidence="9">ABC transporter ATP-binding protein</fullName>
    </submittedName>
</protein>
<dbReference type="CDD" id="cd03257">
    <property type="entry name" value="ABC_NikE_OppD_transporters"/>
    <property type="match status" value="1"/>
</dbReference>
<evidence type="ECO:0000256" key="6">
    <source>
        <dbReference type="ARBA" id="ARBA00022840"/>
    </source>
</evidence>
<keyword evidence="7" id="KW-0472">Membrane</keyword>
<keyword evidence="5" id="KW-0547">Nucleotide-binding</keyword>
<accession>A0A3L9Y7N4</accession>
<keyword evidence="6 9" id="KW-0067">ATP-binding</keyword>
<dbReference type="Gene3D" id="3.40.50.300">
    <property type="entry name" value="P-loop containing nucleotide triphosphate hydrolases"/>
    <property type="match status" value="1"/>
</dbReference>
<dbReference type="SUPFAM" id="SSF52540">
    <property type="entry name" value="P-loop containing nucleoside triphosphate hydrolases"/>
    <property type="match status" value="1"/>
</dbReference>
<organism evidence="9 10">
    <name type="scientific">Rhodophyticola porphyridii</name>
    <dbReference type="NCBI Taxonomy" id="1852017"/>
    <lineage>
        <taxon>Bacteria</taxon>
        <taxon>Pseudomonadati</taxon>
        <taxon>Pseudomonadota</taxon>
        <taxon>Alphaproteobacteria</taxon>
        <taxon>Rhodobacterales</taxon>
        <taxon>Roseobacteraceae</taxon>
        <taxon>Rhodophyticola</taxon>
    </lineage>
</organism>
<dbReference type="PROSITE" id="PS50893">
    <property type="entry name" value="ABC_TRANSPORTER_2"/>
    <property type="match status" value="1"/>
</dbReference>
<evidence type="ECO:0000259" key="8">
    <source>
        <dbReference type="PROSITE" id="PS50893"/>
    </source>
</evidence>
<feature type="domain" description="ABC transporter" evidence="8">
    <location>
        <begin position="11"/>
        <end position="260"/>
    </location>
</feature>
<dbReference type="Pfam" id="PF08352">
    <property type="entry name" value="oligo_HPY"/>
    <property type="match status" value="1"/>
</dbReference>
<dbReference type="Pfam" id="PF00005">
    <property type="entry name" value="ABC_tran"/>
    <property type="match status" value="1"/>
</dbReference>
<comment type="caution">
    <text evidence="9">The sequence shown here is derived from an EMBL/GenBank/DDBJ whole genome shotgun (WGS) entry which is preliminary data.</text>
</comment>
<dbReference type="InterPro" id="IPR050388">
    <property type="entry name" value="ABC_Ni/Peptide_Import"/>
</dbReference>
<evidence type="ECO:0000313" key="9">
    <source>
        <dbReference type="EMBL" id="RMA43097.1"/>
    </source>
</evidence>
<keyword evidence="3" id="KW-0813">Transport</keyword>
<dbReference type="GO" id="GO:0015833">
    <property type="term" value="P:peptide transport"/>
    <property type="evidence" value="ECO:0007669"/>
    <property type="project" value="InterPro"/>
</dbReference>
<dbReference type="GO" id="GO:0016887">
    <property type="term" value="F:ATP hydrolysis activity"/>
    <property type="evidence" value="ECO:0007669"/>
    <property type="project" value="InterPro"/>
</dbReference>